<gene>
    <name evidence="3" type="ORF">LUZ62_050789</name>
</gene>
<evidence type="ECO:0000256" key="1">
    <source>
        <dbReference type="ARBA" id="ARBA00022837"/>
    </source>
</evidence>
<dbReference type="SUPFAM" id="SSF47473">
    <property type="entry name" value="EF-hand"/>
    <property type="match status" value="1"/>
</dbReference>
<comment type="caution">
    <text evidence="3">The sequence shown here is derived from an EMBL/GenBank/DDBJ whole genome shotgun (WGS) entry which is preliminary data.</text>
</comment>
<dbReference type="Gene3D" id="1.10.238.10">
    <property type="entry name" value="EF-hand"/>
    <property type="match status" value="1"/>
</dbReference>
<keyword evidence="1" id="KW-0106">Calcium</keyword>
<dbReference type="PROSITE" id="PS50222">
    <property type="entry name" value="EF_HAND_2"/>
    <property type="match status" value="1"/>
</dbReference>
<dbReference type="CDD" id="cd00051">
    <property type="entry name" value="EFh"/>
    <property type="match status" value="1"/>
</dbReference>
<evidence type="ECO:0000259" key="2">
    <source>
        <dbReference type="PROSITE" id="PS50222"/>
    </source>
</evidence>
<dbReference type="PANTHER" id="PTHR34574:SF10">
    <property type="entry name" value="OS09G0482800 PROTEIN"/>
    <property type="match status" value="1"/>
</dbReference>
<dbReference type="InterPro" id="IPR011992">
    <property type="entry name" value="EF-hand-dom_pair"/>
</dbReference>
<dbReference type="Pfam" id="PF00036">
    <property type="entry name" value="EF-hand_1"/>
    <property type="match status" value="1"/>
</dbReference>
<organism evidence="3 4">
    <name type="scientific">Rhynchospora pubera</name>
    <dbReference type="NCBI Taxonomy" id="906938"/>
    <lineage>
        <taxon>Eukaryota</taxon>
        <taxon>Viridiplantae</taxon>
        <taxon>Streptophyta</taxon>
        <taxon>Embryophyta</taxon>
        <taxon>Tracheophyta</taxon>
        <taxon>Spermatophyta</taxon>
        <taxon>Magnoliopsida</taxon>
        <taxon>Liliopsida</taxon>
        <taxon>Poales</taxon>
        <taxon>Cyperaceae</taxon>
        <taxon>Cyperoideae</taxon>
        <taxon>Rhynchosporeae</taxon>
        <taxon>Rhynchospora</taxon>
    </lineage>
</organism>
<dbReference type="AlphaFoldDB" id="A0AAV8G1Q7"/>
<evidence type="ECO:0000313" key="3">
    <source>
        <dbReference type="EMBL" id="KAJ4799543.1"/>
    </source>
</evidence>
<dbReference type="InterPro" id="IPR002048">
    <property type="entry name" value="EF_hand_dom"/>
</dbReference>
<evidence type="ECO:0000313" key="4">
    <source>
        <dbReference type="Proteomes" id="UP001140206"/>
    </source>
</evidence>
<dbReference type="PANTHER" id="PTHR34574">
    <property type="entry name" value="CALCIUM-BINDING EF-HAND FAMILY PROTEIN-RELATED"/>
    <property type="match status" value="1"/>
</dbReference>
<dbReference type="Proteomes" id="UP001140206">
    <property type="component" value="Chromosome 2"/>
</dbReference>
<dbReference type="GO" id="GO:0005509">
    <property type="term" value="F:calcium ion binding"/>
    <property type="evidence" value="ECO:0007669"/>
    <property type="project" value="InterPro"/>
</dbReference>
<reference evidence="3" key="1">
    <citation type="submission" date="2022-08" db="EMBL/GenBank/DDBJ databases">
        <authorList>
            <person name="Marques A."/>
        </authorList>
    </citation>
    <scope>NUCLEOTIDE SEQUENCE</scope>
    <source>
        <strain evidence="3">RhyPub2mFocal</strain>
        <tissue evidence="3">Leaves</tissue>
    </source>
</reference>
<sequence length="202" mass="23011">MSVELLNGTTILSFIEDEMAFNTLNDSRFASLDSDSDGKLTIYAEMAKELMSLRFLGSYFGAMDEQSLSHDESAQLYQGLFEQFDKDGDGMVDPKEFRIGMKEVMLAVAHGLGFVPIQNGVVDFYYQAPVAVAQRLARQWQWSGYQSRQWRWRGSTSSLSFFISPEKSWWTKSDHKMSLRTLHGKKSTDIWSNAVVEGWTAE</sequence>
<feature type="domain" description="EF-hand" evidence="2">
    <location>
        <begin position="72"/>
        <end position="107"/>
    </location>
</feature>
<dbReference type="PROSITE" id="PS00018">
    <property type="entry name" value="EF_HAND_1"/>
    <property type="match status" value="1"/>
</dbReference>
<dbReference type="SMART" id="SM00054">
    <property type="entry name" value="EFh"/>
    <property type="match status" value="1"/>
</dbReference>
<proteinExistence type="predicted"/>
<keyword evidence="4" id="KW-1185">Reference proteome</keyword>
<name>A0AAV8G1Q7_9POAL</name>
<accession>A0AAV8G1Q7</accession>
<protein>
    <submittedName>
        <fullName evidence="3">Calcium-binding EF-hand family protein</fullName>
    </submittedName>
</protein>
<dbReference type="InterPro" id="IPR018247">
    <property type="entry name" value="EF_Hand_1_Ca_BS"/>
</dbReference>
<dbReference type="EMBL" id="JAMFTS010000002">
    <property type="protein sequence ID" value="KAJ4799543.1"/>
    <property type="molecule type" value="Genomic_DNA"/>
</dbReference>